<sequence>MCALSLVTRDHQRLYRELESLRKRSIPLAFGHHEGTGPIKIEILTRIVQALHPGTDGNEVQLIQATTATVAAAIAQLPNERLPKTDRSSPVTYRQAASLMFQVPPLPLELLAQIEHQYETPKHMYAKIARYVQELAAIPDTDKAIQEVNSRIRSELAATLLREEKSMAAQAHDLGAGKETDETAAARDAVQEETASEPEASHATSPQPTAAPTAGLPGMTVTVTSSENVVVGPYASQTNHFHK</sequence>
<feature type="compositionally biased region" description="Basic and acidic residues" evidence="1">
    <location>
        <begin position="175"/>
        <end position="185"/>
    </location>
</feature>
<proteinExistence type="predicted"/>
<feature type="region of interest" description="Disordered" evidence="1">
    <location>
        <begin position="173"/>
        <end position="219"/>
    </location>
</feature>
<dbReference type="EMBL" id="JADLQX010000011">
    <property type="protein sequence ID" value="MBF6299060.1"/>
    <property type="molecule type" value="Genomic_DNA"/>
</dbReference>
<evidence type="ECO:0000313" key="2">
    <source>
        <dbReference type="EMBL" id="MBF6299060.1"/>
    </source>
</evidence>
<protein>
    <recommendedName>
        <fullName evidence="4">DUF222 domain-containing protein</fullName>
    </recommendedName>
</protein>
<gene>
    <name evidence="2" type="ORF">IU459_16140</name>
</gene>
<dbReference type="RefSeq" id="WP_195130353.1">
    <property type="nucleotide sequence ID" value="NZ_JADLQX010000011.1"/>
</dbReference>
<feature type="compositionally biased region" description="Low complexity" evidence="1">
    <location>
        <begin position="201"/>
        <end position="219"/>
    </location>
</feature>
<organism evidence="2 3">
    <name type="scientific">Nocardia amamiensis</name>
    <dbReference type="NCBI Taxonomy" id="404578"/>
    <lineage>
        <taxon>Bacteria</taxon>
        <taxon>Bacillati</taxon>
        <taxon>Actinomycetota</taxon>
        <taxon>Actinomycetes</taxon>
        <taxon>Mycobacteriales</taxon>
        <taxon>Nocardiaceae</taxon>
        <taxon>Nocardia</taxon>
    </lineage>
</organism>
<comment type="caution">
    <text evidence="2">The sequence shown here is derived from an EMBL/GenBank/DDBJ whole genome shotgun (WGS) entry which is preliminary data.</text>
</comment>
<evidence type="ECO:0000313" key="3">
    <source>
        <dbReference type="Proteomes" id="UP000702209"/>
    </source>
</evidence>
<name>A0ABS0CSD1_9NOCA</name>
<accession>A0ABS0CSD1</accession>
<dbReference type="Proteomes" id="UP000702209">
    <property type="component" value="Unassembled WGS sequence"/>
</dbReference>
<evidence type="ECO:0000256" key="1">
    <source>
        <dbReference type="SAM" id="MobiDB-lite"/>
    </source>
</evidence>
<keyword evidence="3" id="KW-1185">Reference proteome</keyword>
<reference evidence="2 3" key="1">
    <citation type="submission" date="2020-10" db="EMBL/GenBank/DDBJ databases">
        <title>Identification of Nocardia species via Next-generation sequencing and recognition of intraspecies genetic diversity.</title>
        <authorList>
            <person name="Li P."/>
            <person name="Li P."/>
            <person name="Lu B."/>
        </authorList>
    </citation>
    <scope>NUCLEOTIDE SEQUENCE [LARGE SCALE GENOMIC DNA]</scope>
    <source>
        <strain evidence="2 3">BJ06-0157</strain>
    </source>
</reference>
<evidence type="ECO:0008006" key="4">
    <source>
        <dbReference type="Google" id="ProtNLM"/>
    </source>
</evidence>